<accession>A0A917NJV8</accession>
<dbReference type="Gene3D" id="3.40.30.120">
    <property type="match status" value="1"/>
</dbReference>
<dbReference type="PANTHER" id="PTHR43004:SF19">
    <property type="entry name" value="BINDING MONOOXYGENASE, PUTATIVE (JCVI)-RELATED"/>
    <property type="match status" value="1"/>
</dbReference>
<feature type="domain" description="FAD-binding" evidence="4">
    <location>
        <begin position="6"/>
        <end position="357"/>
    </location>
</feature>
<comment type="cofactor">
    <cofactor evidence="1">
        <name>FAD</name>
        <dbReference type="ChEBI" id="CHEBI:57692"/>
    </cofactor>
</comment>
<gene>
    <name evidence="5" type="ORF">GCM10010121_015990</name>
</gene>
<reference evidence="5" key="2">
    <citation type="submission" date="2020-09" db="EMBL/GenBank/DDBJ databases">
        <authorList>
            <person name="Sun Q."/>
            <person name="Ohkuma M."/>
        </authorList>
    </citation>
    <scope>NUCLEOTIDE SEQUENCE</scope>
    <source>
        <strain evidence="5">JCM 3086</strain>
    </source>
</reference>
<dbReference type="Gene3D" id="3.50.50.60">
    <property type="entry name" value="FAD/NAD(P)-binding domain"/>
    <property type="match status" value="1"/>
</dbReference>
<dbReference type="AlphaFoldDB" id="A0A917NJV8"/>
<evidence type="ECO:0000313" key="6">
    <source>
        <dbReference type="Proteomes" id="UP000657574"/>
    </source>
</evidence>
<evidence type="ECO:0000256" key="3">
    <source>
        <dbReference type="ARBA" id="ARBA00022827"/>
    </source>
</evidence>
<dbReference type="SUPFAM" id="SSF51905">
    <property type="entry name" value="FAD/NAD(P)-binding domain"/>
    <property type="match status" value="1"/>
</dbReference>
<keyword evidence="3" id="KW-0274">FAD</keyword>
<dbReference type="RefSeq" id="WP_229840046.1">
    <property type="nucleotide sequence ID" value="NZ_BMQA01000004.1"/>
</dbReference>
<keyword evidence="2" id="KW-0285">Flavoprotein</keyword>
<dbReference type="EMBL" id="BMQA01000004">
    <property type="protein sequence ID" value="GGJ06333.1"/>
    <property type="molecule type" value="Genomic_DNA"/>
</dbReference>
<dbReference type="Proteomes" id="UP000657574">
    <property type="component" value="Unassembled WGS sequence"/>
</dbReference>
<dbReference type="Pfam" id="PF01494">
    <property type="entry name" value="FAD_binding_3"/>
    <property type="match status" value="1"/>
</dbReference>
<reference evidence="5" key="1">
    <citation type="journal article" date="2014" name="Int. J. Syst. Evol. Microbiol.">
        <title>Complete genome sequence of Corynebacterium casei LMG S-19264T (=DSM 44701T), isolated from a smear-ripened cheese.</title>
        <authorList>
            <consortium name="US DOE Joint Genome Institute (JGI-PGF)"/>
            <person name="Walter F."/>
            <person name="Albersmeier A."/>
            <person name="Kalinowski J."/>
            <person name="Ruckert C."/>
        </authorList>
    </citation>
    <scope>NUCLEOTIDE SEQUENCE</scope>
    <source>
        <strain evidence="5">JCM 3086</strain>
    </source>
</reference>
<dbReference type="GO" id="GO:0071949">
    <property type="term" value="F:FAD binding"/>
    <property type="evidence" value="ECO:0007669"/>
    <property type="project" value="InterPro"/>
</dbReference>
<dbReference type="InterPro" id="IPR036188">
    <property type="entry name" value="FAD/NAD-bd_sf"/>
</dbReference>
<sequence>MTDVVDVPVLVIGGGPTGMSLALLLDRFGIRSMLAERRPSTTKHPKAFGCQARTMEQFRVWGIEDRVRAAGLSADADVICWCESLNGPLVGYTHPEASLNTPAPKSIVSQDVVEEALDQVLARCPLSVVQRSMELVSFEQDTDGVTAHLRGVDTGEAIMVRARYLVGCDGAASVVREQAGVAMDGPETIANFASHYYRADLSRLPHARSAIGFVVRPSDPTRPHVDVLASGPDADRWRFLQELKDDWTEPFSEQQLIELVREYWEIPDLEVELINTMPWRMSAQVAEQFRAGRVLLAGDAAHRFPVTGGMGLNSGVQDVHNLAWKLALVIDGHAGEALLDTYDSERRPLAQDNTDWSVRNFRRMKQMDVAFADRHENPKTWRELLLAMDEQINCEGQSLGYIYREGALVDDGSELPEHDPQYYWPTDRPGARFPHFWLDADQTESTIDWFDTAFVLVCGPDADGWRAAGERVMAEAAVPLIIKRLPHMLGPLTIERDGAVLVRPDGHVAWRTLNAGPAQELREAIAGTLAVAQVASAGTGPQREEL</sequence>
<evidence type="ECO:0000256" key="2">
    <source>
        <dbReference type="ARBA" id="ARBA00022630"/>
    </source>
</evidence>
<name>A0A917NJV8_9ACTN</name>
<evidence type="ECO:0000259" key="4">
    <source>
        <dbReference type="Pfam" id="PF01494"/>
    </source>
</evidence>
<dbReference type="Gene3D" id="3.30.9.10">
    <property type="entry name" value="D-Amino Acid Oxidase, subunit A, domain 2"/>
    <property type="match status" value="1"/>
</dbReference>
<evidence type="ECO:0000313" key="5">
    <source>
        <dbReference type="EMBL" id="GGJ06333.1"/>
    </source>
</evidence>
<comment type="caution">
    <text evidence="5">The sequence shown here is derived from an EMBL/GenBank/DDBJ whole genome shotgun (WGS) entry which is preliminary data.</text>
</comment>
<keyword evidence="6" id="KW-1185">Reference proteome</keyword>
<organism evidence="5 6">
    <name type="scientific">Streptomyces brasiliensis</name>
    <dbReference type="NCBI Taxonomy" id="1954"/>
    <lineage>
        <taxon>Bacteria</taxon>
        <taxon>Bacillati</taxon>
        <taxon>Actinomycetota</taxon>
        <taxon>Actinomycetes</taxon>
        <taxon>Kitasatosporales</taxon>
        <taxon>Streptomycetaceae</taxon>
        <taxon>Streptomyces</taxon>
    </lineage>
</organism>
<protein>
    <submittedName>
        <fullName evidence="5">FAD-dependent oxidoreductase</fullName>
    </submittedName>
</protein>
<dbReference type="InterPro" id="IPR002938">
    <property type="entry name" value="FAD-bd"/>
</dbReference>
<dbReference type="GO" id="GO:0016709">
    <property type="term" value="F:oxidoreductase activity, acting on paired donors, with incorporation or reduction of molecular oxygen, NAD(P)H as one donor, and incorporation of one atom of oxygen"/>
    <property type="evidence" value="ECO:0007669"/>
    <property type="project" value="UniProtKB-ARBA"/>
</dbReference>
<proteinExistence type="predicted"/>
<dbReference type="InterPro" id="IPR050641">
    <property type="entry name" value="RIFMO-like"/>
</dbReference>
<evidence type="ECO:0000256" key="1">
    <source>
        <dbReference type="ARBA" id="ARBA00001974"/>
    </source>
</evidence>
<dbReference type="PANTHER" id="PTHR43004">
    <property type="entry name" value="TRK SYSTEM POTASSIUM UPTAKE PROTEIN"/>
    <property type="match status" value="1"/>
</dbReference>
<dbReference type="PRINTS" id="PR00420">
    <property type="entry name" value="RNGMNOXGNASE"/>
</dbReference>
<dbReference type="Pfam" id="PF21274">
    <property type="entry name" value="Rng_hyd_C"/>
    <property type="match status" value="1"/>
</dbReference>